<evidence type="ECO:0000313" key="7">
    <source>
        <dbReference type="Proteomes" id="UP000051048"/>
    </source>
</evidence>
<evidence type="ECO:0000259" key="5">
    <source>
        <dbReference type="PROSITE" id="PS50893"/>
    </source>
</evidence>
<dbReference type="GO" id="GO:0005524">
    <property type="term" value="F:ATP binding"/>
    <property type="evidence" value="ECO:0007669"/>
    <property type="project" value="UniProtKB-KW"/>
</dbReference>
<dbReference type="PROSITE" id="PS00211">
    <property type="entry name" value="ABC_TRANSPORTER_1"/>
    <property type="match status" value="1"/>
</dbReference>
<dbReference type="EC" id="7.6.2.9" evidence="4"/>
<dbReference type="Proteomes" id="UP000051048">
    <property type="component" value="Unassembled WGS sequence"/>
</dbReference>
<dbReference type="FunFam" id="3.40.50.300:FF:000425">
    <property type="entry name" value="Probable ABC transporter, ATP-binding subunit"/>
    <property type="match status" value="1"/>
</dbReference>
<dbReference type="GO" id="GO:0015418">
    <property type="term" value="F:ABC-type quaternary ammonium compound transporting activity"/>
    <property type="evidence" value="ECO:0007669"/>
    <property type="project" value="UniProtKB-EC"/>
</dbReference>
<dbReference type="InterPro" id="IPR017871">
    <property type="entry name" value="ABC_transporter-like_CS"/>
</dbReference>
<dbReference type="STRING" id="1423740.FC36_GL000477"/>
<evidence type="ECO:0000256" key="1">
    <source>
        <dbReference type="ARBA" id="ARBA00022448"/>
    </source>
</evidence>
<evidence type="ECO:0000256" key="2">
    <source>
        <dbReference type="ARBA" id="ARBA00022741"/>
    </source>
</evidence>
<dbReference type="InterPro" id="IPR003593">
    <property type="entry name" value="AAA+_ATPase"/>
</dbReference>
<gene>
    <name evidence="6" type="ORF">FC36_GL000477</name>
</gene>
<dbReference type="RefSeq" id="WP_023858641.1">
    <property type="nucleotide sequence ID" value="NZ_AZFH01000097.1"/>
</dbReference>
<evidence type="ECO:0000256" key="3">
    <source>
        <dbReference type="ARBA" id="ARBA00022840"/>
    </source>
</evidence>
<dbReference type="Gene3D" id="3.40.50.300">
    <property type="entry name" value="P-loop containing nucleotide triphosphate hydrolases"/>
    <property type="match status" value="1"/>
</dbReference>
<dbReference type="InterPro" id="IPR050093">
    <property type="entry name" value="ABC_SmlMolc_Importer"/>
</dbReference>
<dbReference type="PANTHER" id="PTHR42781">
    <property type="entry name" value="SPERMIDINE/PUTRESCINE IMPORT ATP-BINDING PROTEIN POTA"/>
    <property type="match status" value="1"/>
</dbReference>
<dbReference type="PANTHER" id="PTHR42781:SF4">
    <property type="entry name" value="SPERMIDINE_PUTRESCINE IMPORT ATP-BINDING PROTEIN POTA"/>
    <property type="match status" value="1"/>
</dbReference>
<accession>A0A0R1THJ7</accession>
<dbReference type="EMBL" id="AZFH01000097">
    <property type="protein sequence ID" value="KRL79492.1"/>
    <property type="molecule type" value="Genomic_DNA"/>
</dbReference>
<keyword evidence="2" id="KW-0547">Nucleotide-binding</keyword>
<dbReference type="InterPro" id="IPR003439">
    <property type="entry name" value="ABC_transporter-like_ATP-bd"/>
</dbReference>
<proteinExistence type="predicted"/>
<reference evidence="6 7" key="1">
    <citation type="journal article" date="2015" name="Genome Announc.">
        <title>Expanding the biotechnology potential of lactobacilli through comparative genomics of 213 strains and associated genera.</title>
        <authorList>
            <person name="Sun Z."/>
            <person name="Harris H.M."/>
            <person name="McCann A."/>
            <person name="Guo C."/>
            <person name="Argimon S."/>
            <person name="Zhang W."/>
            <person name="Yang X."/>
            <person name="Jeffery I.B."/>
            <person name="Cooney J.C."/>
            <person name="Kagawa T.F."/>
            <person name="Liu W."/>
            <person name="Song Y."/>
            <person name="Salvetti E."/>
            <person name="Wrobel A."/>
            <person name="Rasinkangas P."/>
            <person name="Parkhill J."/>
            <person name="Rea M.C."/>
            <person name="O'Sullivan O."/>
            <person name="Ritari J."/>
            <person name="Douillard F.P."/>
            <person name="Paul Ross R."/>
            <person name="Yang R."/>
            <person name="Briner A.E."/>
            <person name="Felis G.E."/>
            <person name="de Vos W.M."/>
            <person name="Barrangou R."/>
            <person name="Klaenhammer T.R."/>
            <person name="Caufield P.W."/>
            <person name="Cui Y."/>
            <person name="Zhang H."/>
            <person name="O'Toole P.W."/>
        </authorList>
    </citation>
    <scope>NUCLEOTIDE SEQUENCE [LARGE SCALE GENOMIC DNA]</scope>
    <source>
        <strain evidence="6 7">DSM 15833</strain>
    </source>
</reference>
<keyword evidence="3" id="KW-0067">ATP-binding</keyword>
<comment type="caution">
    <text evidence="6">The sequence shown here is derived from an EMBL/GenBank/DDBJ whole genome shotgun (WGS) entry which is preliminary data.</text>
</comment>
<protein>
    <recommendedName>
        <fullName evidence="4">ABC-type quaternary amine transporter</fullName>
        <ecNumber evidence="4">7.6.2.9</ecNumber>
    </recommendedName>
</protein>
<organism evidence="6 7">
    <name type="scientific">Ligilactobacillus equi DSM 15833 = JCM 10991</name>
    <dbReference type="NCBI Taxonomy" id="1423740"/>
    <lineage>
        <taxon>Bacteria</taxon>
        <taxon>Bacillati</taxon>
        <taxon>Bacillota</taxon>
        <taxon>Bacilli</taxon>
        <taxon>Lactobacillales</taxon>
        <taxon>Lactobacillaceae</taxon>
        <taxon>Ligilactobacillus</taxon>
    </lineage>
</organism>
<dbReference type="GO" id="GO:0016887">
    <property type="term" value="F:ATP hydrolysis activity"/>
    <property type="evidence" value="ECO:0007669"/>
    <property type="project" value="InterPro"/>
</dbReference>
<dbReference type="PROSITE" id="PS50893">
    <property type="entry name" value="ABC_TRANSPORTER_2"/>
    <property type="match status" value="1"/>
</dbReference>
<dbReference type="SMART" id="SM00382">
    <property type="entry name" value="AAA"/>
    <property type="match status" value="1"/>
</dbReference>
<feature type="domain" description="ABC transporter" evidence="5">
    <location>
        <begin position="8"/>
        <end position="243"/>
    </location>
</feature>
<dbReference type="InterPro" id="IPR027417">
    <property type="entry name" value="P-loop_NTPase"/>
</dbReference>
<name>A0A0R1THJ7_9LACO</name>
<dbReference type="PATRIC" id="fig|1423740.3.peg.513"/>
<dbReference type="SUPFAM" id="SSF52540">
    <property type="entry name" value="P-loop containing nucleoside triphosphate hydrolases"/>
    <property type="match status" value="1"/>
</dbReference>
<dbReference type="AlphaFoldDB" id="A0A0R1THJ7"/>
<sequence>MVAKQTVLEFQHVVKKYGSQVILPDLSFTVREGEFITILGSSGSGKTTTLKLINHLIEPTQGKILLKGQDSQALDLIALRRQMGYVVQSIGLFPHMTVAENIATVPKLLKWSSPKIEQRVKELLELVQLDPEKYQKRYPRQLSGGQQQRVGVARALAANPEFVLFDEPFGAIDALTRLELQKQLKTIHQSLGQKTFLLVTHDIAEAFYLGDRVMIMHEGKIEAFDKPQKIIQNPPTPFVQNLMATVKAEQKMWEGLE</sequence>
<evidence type="ECO:0000256" key="4">
    <source>
        <dbReference type="ARBA" id="ARBA00066388"/>
    </source>
</evidence>
<keyword evidence="1" id="KW-0813">Transport</keyword>
<dbReference type="Pfam" id="PF00005">
    <property type="entry name" value="ABC_tran"/>
    <property type="match status" value="1"/>
</dbReference>
<dbReference type="OrthoDB" id="9802264at2"/>
<evidence type="ECO:0000313" key="6">
    <source>
        <dbReference type="EMBL" id="KRL79492.1"/>
    </source>
</evidence>